<dbReference type="Proteomes" id="UP000036958">
    <property type="component" value="Unassembled WGS sequence"/>
</dbReference>
<keyword evidence="2" id="KW-1185">Reference proteome</keyword>
<gene>
    <name evidence="1" type="ORF">NC99_25590</name>
</gene>
<evidence type="ECO:0000313" key="2">
    <source>
        <dbReference type="Proteomes" id="UP000036958"/>
    </source>
</evidence>
<dbReference type="EMBL" id="LGIA01000159">
    <property type="protein sequence ID" value="KOH44574.1"/>
    <property type="molecule type" value="Genomic_DNA"/>
</dbReference>
<evidence type="ECO:0000313" key="1">
    <source>
        <dbReference type="EMBL" id="KOH44574.1"/>
    </source>
</evidence>
<protein>
    <submittedName>
        <fullName evidence="1">Uncharacterized protein</fullName>
    </submittedName>
</protein>
<organism evidence="1 2">
    <name type="scientific">Sunxiuqinia dokdonensis</name>
    <dbReference type="NCBI Taxonomy" id="1409788"/>
    <lineage>
        <taxon>Bacteria</taxon>
        <taxon>Pseudomonadati</taxon>
        <taxon>Bacteroidota</taxon>
        <taxon>Bacteroidia</taxon>
        <taxon>Marinilabiliales</taxon>
        <taxon>Prolixibacteraceae</taxon>
        <taxon>Sunxiuqinia</taxon>
    </lineage>
</organism>
<reference evidence="2" key="1">
    <citation type="submission" date="2015-07" db="EMBL/GenBank/DDBJ databases">
        <title>Genome sequencing of Sunxiuqinia dokdonensis strain SK.</title>
        <authorList>
            <person name="Ahn S."/>
            <person name="Kim B.-C."/>
        </authorList>
    </citation>
    <scope>NUCLEOTIDE SEQUENCE [LARGE SCALE GENOMIC DNA]</scope>
    <source>
        <strain evidence="2">SK</strain>
    </source>
</reference>
<dbReference type="STRING" id="1409788.NC99_25590"/>
<dbReference type="AlphaFoldDB" id="A0A0L8V804"/>
<sequence>MIYFLFYIFLSAVSLLTFEFPSRAPIPVFYRFDPIPEVLERNRTPFFA</sequence>
<name>A0A0L8V804_9BACT</name>
<comment type="caution">
    <text evidence="1">The sequence shown here is derived from an EMBL/GenBank/DDBJ whole genome shotgun (WGS) entry which is preliminary data.</text>
</comment>
<accession>A0A0L8V804</accession>
<proteinExistence type="predicted"/>